<gene>
    <name evidence="2" type="ORF">GR257_21820</name>
</gene>
<dbReference type="EMBL" id="WUFV01000013">
    <property type="protein sequence ID" value="NEK17471.1"/>
    <property type="molecule type" value="Genomic_DNA"/>
</dbReference>
<dbReference type="RefSeq" id="WP_164048081.1">
    <property type="nucleotide sequence ID" value="NZ_WUFV01000013.1"/>
</dbReference>
<sequence length="175" mass="19639">MSNRNRIAILIFFAWIFNTGTANSQINTEGDCNVIVVGNGNNVTVKCDLGEASGDDEHLLLVTRDERPPAIIRYLNPNFVDVDSSYYRLRINGKTIINAAFSEAFDDVDMNLAEGDYPYRMSILIRYLNGYSSMAHCSGIIRLRASASLIPRFLLRANESGRIFPSSCRFELKTD</sequence>
<dbReference type="Proteomes" id="UP000471705">
    <property type="component" value="Unassembled WGS sequence"/>
</dbReference>
<evidence type="ECO:0000313" key="3">
    <source>
        <dbReference type="Proteomes" id="UP000471705"/>
    </source>
</evidence>
<keyword evidence="1" id="KW-0732">Signal</keyword>
<feature type="signal peptide" evidence="1">
    <location>
        <begin position="1"/>
        <end position="24"/>
    </location>
</feature>
<proteinExistence type="predicted"/>
<feature type="chain" id="PRO_5029561595" evidence="1">
    <location>
        <begin position="25"/>
        <end position="175"/>
    </location>
</feature>
<comment type="caution">
    <text evidence="2">The sequence shown here is derived from an EMBL/GenBank/DDBJ whole genome shotgun (WGS) entry which is preliminary data.</text>
</comment>
<organism evidence="2 3">
    <name type="scientific">Rhizobium leguminosarum</name>
    <dbReference type="NCBI Taxonomy" id="384"/>
    <lineage>
        <taxon>Bacteria</taxon>
        <taxon>Pseudomonadati</taxon>
        <taxon>Pseudomonadota</taxon>
        <taxon>Alphaproteobacteria</taxon>
        <taxon>Hyphomicrobiales</taxon>
        <taxon>Rhizobiaceae</taxon>
        <taxon>Rhizobium/Agrobacterium group</taxon>
        <taxon>Rhizobium</taxon>
    </lineage>
</organism>
<name>A0A7K3VMT4_RHILE</name>
<accession>A0A7K3VMT4</accession>
<evidence type="ECO:0000313" key="2">
    <source>
        <dbReference type="EMBL" id="NEK17471.1"/>
    </source>
</evidence>
<dbReference type="AlphaFoldDB" id="A0A7K3VMT4"/>
<protein>
    <submittedName>
        <fullName evidence="2">Uncharacterized protein</fullName>
    </submittedName>
</protein>
<reference evidence="2 3" key="1">
    <citation type="submission" date="2019-12" db="EMBL/GenBank/DDBJ databases">
        <title>Rhizobium genotypes associated with high levels of biological nitrogen fixation by grain legumes in a temperate-maritime cropping system.</title>
        <authorList>
            <person name="Maluk M."/>
            <person name="Francesc Ferrando Molina F."/>
            <person name="Lopez Del Egido L."/>
            <person name="Lafos M."/>
            <person name="Langarica-Fuentes A."/>
            <person name="Gebre Yohannes G."/>
            <person name="Young M.W."/>
            <person name="Martin P."/>
            <person name="Gantlett R."/>
            <person name="Kenicer G."/>
            <person name="Hawes C."/>
            <person name="Begg G.S."/>
            <person name="Quilliam R.S."/>
            <person name="Squire G.R."/>
            <person name="Poole P.S."/>
            <person name="Young P.W."/>
            <person name="Iannetta P.M."/>
            <person name="James E.K."/>
        </authorList>
    </citation>
    <scope>NUCLEOTIDE SEQUENCE [LARGE SCALE GENOMIC DNA]</scope>
    <source>
        <strain evidence="2 3">JHI54</strain>
    </source>
</reference>
<evidence type="ECO:0000256" key="1">
    <source>
        <dbReference type="SAM" id="SignalP"/>
    </source>
</evidence>